<dbReference type="Proteomes" id="UP001164761">
    <property type="component" value="Chromosome"/>
</dbReference>
<dbReference type="RefSeq" id="WP_268007633.1">
    <property type="nucleotide sequence ID" value="NZ_CP104067.1"/>
</dbReference>
<gene>
    <name evidence="2" type="ORF">NZD89_10315</name>
</gene>
<sequence length="120" mass="13148">MAYCGGDNAEFSKGDPVTAQSFVVESERVLGKGGVVSSGSAYLESVVVGATDYATHKRWSIRGVSTPDKYTLVIHLTKPEPFFLDILSMPFSNRILPSAVDYSIRITRVNFFLRAAIELI</sequence>
<organism evidence="2 3">
    <name type="scientific">Alicyclobacillus fastidiosus</name>
    <dbReference type="NCBI Taxonomy" id="392011"/>
    <lineage>
        <taxon>Bacteria</taxon>
        <taxon>Bacillati</taxon>
        <taxon>Bacillota</taxon>
        <taxon>Bacilli</taxon>
        <taxon>Bacillales</taxon>
        <taxon>Alicyclobacillaceae</taxon>
        <taxon>Alicyclobacillus</taxon>
    </lineage>
</organism>
<evidence type="ECO:0000313" key="3">
    <source>
        <dbReference type="Proteomes" id="UP001164761"/>
    </source>
</evidence>
<dbReference type="SUPFAM" id="SSF53850">
    <property type="entry name" value="Periplasmic binding protein-like II"/>
    <property type="match status" value="1"/>
</dbReference>
<dbReference type="Gene3D" id="3.40.190.10">
    <property type="entry name" value="Periplasmic binding protein-like II"/>
    <property type="match status" value="1"/>
</dbReference>
<dbReference type="InterPro" id="IPR000914">
    <property type="entry name" value="SBP_5_dom"/>
</dbReference>
<evidence type="ECO:0000259" key="1">
    <source>
        <dbReference type="Pfam" id="PF00496"/>
    </source>
</evidence>
<keyword evidence="3" id="KW-1185">Reference proteome</keyword>
<name>A0ABY6ZNS2_9BACL</name>
<reference evidence="2" key="1">
    <citation type="submission" date="2022-08" db="EMBL/GenBank/DDBJ databases">
        <title>Alicyclobacillus fastidiosus DSM 17978, complete genome.</title>
        <authorList>
            <person name="Wang Q."/>
            <person name="Cai R."/>
            <person name="Wang Z."/>
        </authorList>
    </citation>
    <scope>NUCLEOTIDE SEQUENCE</scope>
    <source>
        <strain evidence="2">DSM 17978</strain>
    </source>
</reference>
<evidence type="ECO:0000313" key="2">
    <source>
        <dbReference type="EMBL" id="WAH43739.1"/>
    </source>
</evidence>
<accession>A0ABY6ZNS2</accession>
<protein>
    <recommendedName>
        <fullName evidence="1">Solute-binding protein family 5 domain-containing protein</fullName>
    </recommendedName>
</protein>
<dbReference type="Pfam" id="PF00496">
    <property type="entry name" value="SBP_bac_5"/>
    <property type="match status" value="1"/>
</dbReference>
<proteinExistence type="predicted"/>
<feature type="domain" description="Solute-binding protein family 5" evidence="1">
    <location>
        <begin position="7"/>
        <end position="92"/>
    </location>
</feature>
<dbReference type="EMBL" id="CP104067">
    <property type="protein sequence ID" value="WAH43739.1"/>
    <property type="molecule type" value="Genomic_DNA"/>
</dbReference>